<dbReference type="InterPro" id="IPR036388">
    <property type="entry name" value="WH-like_DNA-bd_sf"/>
</dbReference>
<reference evidence="1 2" key="1">
    <citation type="submission" date="2015-11" db="EMBL/GenBank/DDBJ databases">
        <title>Exploring the genomic traits of fungus-feeding bacterial genus Collimonas.</title>
        <authorList>
            <person name="Song C."/>
            <person name="Schmidt R."/>
            <person name="de Jager V."/>
            <person name="Krzyzanowska D."/>
            <person name="Jongedijk E."/>
            <person name="Cankar K."/>
            <person name="Beekwilder J."/>
            <person name="van Veen A."/>
            <person name="de Boer W."/>
            <person name="van Veen J.A."/>
            <person name="Garbeva P."/>
        </authorList>
    </citation>
    <scope>NUCLEOTIDE SEQUENCE [LARGE SCALE GENOMIC DNA]</scope>
    <source>
        <strain evidence="1 2">Ter282</strain>
    </source>
</reference>
<evidence type="ECO:0000313" key="1">
    <source>
        <dbReference type="EMBL" id="AMP10573.1"/>
    </source>
</evidence>
<keyword evidence="2" id="KW-1185">Reference proteome</keyword>
<dbReference type="Gene3D" id="1.10.10.10">
    <property type="entry name" value="Winged helix-like DNA-binding domain superfamily/Winged helix DNA-binding domain"/>
    <property type="match status" value="1"/>
</dbReference>
<name>A0A127PSB6_9BURK</name>
<gene>
    <name evidence="1" type="ORF">CAter282_2849</name>
</gene>
<dbReference type="Proteomes" id="UP000071778">
    <property type="component" value="Chromosome"/>
</dbReference>
<dbReference type="EMBL" id="CP013235">
    <property type="protein sequence ID" value="AMP10573.1"/>
    <property type="molecule type" value="Genomic_DNA"/>
</dbReference>
<sequence length="111" mass="11589">MQGDAIAFGPGKAALLQAIDQNGSISAAARAIGMSYRRAWLLVEEMNHCFTLPLVATATGGAKGGGAHVTDQGRDIVERYLAMEVRAQAAVAADMAYFDSLMTAPEESASN</sequence>
<evidence type="ECO:0000313" key="2">
    <source>
        <dbReference type="Proteomes" id="UP000071778"/>
    </source>
</evidence>
<accession>A0A127PSB6</accession>
<protein>
    <submittedName>
        <fullName evidence="1">Bacterial regulatory helix-turn-helix, lysR family protein</fullName>
    </submittedName>
</protein>
<dbReference type="SUPFAM" id="SSF46785">
    <property type="entry name" value="Winged helix' DNA-binding domain"/>
    <property type="match status" value="1"/>
</dbReference>
<dbReference type="InterPro" id="IPR051815">
    <property type="entry name" value="Molybdate_resp_trans_reg"/>
</dbReference>
<dbReference type="PANTHER" id="PTHR30432:SF1">
    <property type="entry name" value="DNA-BINDING TRANSCRIPTIONAL DUAL REGULATOR MODE"/>
    <property type="match status" value="1"/>
</dbReference>
<dbReference type="PANTHER" id="PTHR30432">
    <property type="entry name" value="TRANSCRIPTIONAL REGULATOR MODE"/>
    <property type="match status" value="1"/>
</dbReference>
<dbReference type="InterPro" id="IPR036390">
    <property type="entry name" value="WH_DNA-bd_sf"/>
</dbReference>
<organism evidence="1 2">
    <name type="scientific">Collimonas arenae</name>
    <dbReference type="NCBI Taxonomy" id="279058"/>
    <lineage>
        <taxon>Bacteria</taxon>
        <taxon>Pseudomonadati</taxon>
        <taxon>Pseudomonadota</taxon>
        <taxon>Betaproteobacteria</taxon>
        <taxon>Burkholderiales</taxon>
        <taxon>Oxalobacteraceae</taxon>
        <taxon>Collimonas</taxon>
    </lineage>
</organism>
<dbReference type="PATRIC" id="fig|279058.17.peg.3105"/>
<dbReference type="AlphaFoldDB" id="A0A127PSB6"/>
<proteinExistence type="predicted"/>